<dbReference type="HOGENOM" id="CLU_2655341_0_0_1"/>
<dbReference type="Proteomes" id="UP000054166">
    <property type="component" value="Unassembled WGS sequence"/>
</dbReference>
<accession>A0A0C3GFH3</accession>
<reference evidence="2" key="2">
    <citation type="submission" date="2015-01" db="EMBL/GenBank/DDBJ databases">
        <title>Evolutionary Origins and Diversification of the Mycorrhizal Mutualists.</title>
        <authorList>
            <consortium name="DOE Joint Genome Institute"/>
            <consortium name="Mycorrhizal Genomics Consortium"/>
            <person name="Kohler A."/>
            <person name="Kuo A."/>
            <person name="Nagy L.G."/>
            <person name="Floudas D."/>
            <person name="Copeland A."/>
            <person name="Barry K.W."/>
            <person name="Cichocki N."/>
            <person name="Veneault-Fourrey C."/>
            <person name="LaButti K."/>
            <person name="Lindquist E.A."/>
            <person name="Lipzen A."/>
            <person name="Lundell T."/>
            <person name="Morin E."/>
            <person name="Murat C."/>
            <person name="Riley R."/>
            <person name="Ohm R."/>
            <person name="Sun H."/>
            <person name="Tunlid A."/>
            <person name="Henrissat B."/>
            <person name="Grigoriev I.V."/>
            <person name="Hibbett D.S."/>
            <person name="Martin F."/>
        </authorList>
    </citation>
    <scope>NUCLEOTIDE SEQUENCE [LARGE SCALE GENOMIC DNA]</scope>
    <source>
        <strain evidence="2">F 1598</strain>
    </source>
</reference>
<protein>
    <submittedName>
        <fullName evidence="1">Uncharacterized protein</fullName>
    </submittedName>
</protein>
<keyword evidence="2" id="KW-1185">Reference proteome</keyword>
<dbReference type="EMBL" id="KN832975">
    <property type="protein sequence ID" value="KIM89401.1"/>
    <property type="molecule type" value="Genomic_DNA"/>
</dbReference>
<dbReference type="InParanoid" id="A0A0C3GFH3"/>
<dbReference type="AlphaFoldDB" id="A0A0C3GFH3"/>
<reference evidence="1 2" key="1">
    <citation type="submission" date="2014-04" db="EMBL/GenBank/DDBJ databases">
        <authorList>
            <consortium name="DOE Joint Genome Institute"/>
            <person name="Kuo A."/>
            <person name="Tarkka M."/>
            <person name="Buscot F."/>
            <person name="Kohler A."/>
            <person name="Nagy L.G."/>
            <person name="Floudas D."/>
            <person name="Copeland A."/>
            <person name="Barry K.W."/>
            <person name="Cichocki N."/>
            <person name="Veneault-Fourrey C."/>
            <person name="LaButti K."/>
            <person name="Lindquist E.A."/>
            <person name="Lipzen A."/>
            <person name="Lundell T."/>
            <person name="Morin E."/>
            <person name="Murat C."/>
            <person name="Sun H."/>
            <person name="Tunlid A."/>
            <person name="Henrissat B."/>
            <person name="Grigoriev I.V."/>
            <person name="Hibbett D.S."/>
            <person name="Martin F."/>
            <person name="Nordberg H.P."/>
            <person name="Cantor M.N."/>
            <person name="Hua S.X."/>
        </authorList>
    </citation>
    <scope>NUCLEOTIDE SEQUENCE [LARGE SCALE GENOMIC DNA]</scope>
    <source>
        <strain evidence="1 2">F 1598</strain>
    </source>
</reference>
<evidence type="ECO:0000313" key="1">
    <source>
        <dbReference type="EMBL" id="KIM89401.1"/>
    </source>
</evidence>
<organism evidence="1 2">
    <name type="scientific">Piloderma croceum (strain F 1598)</name>
    <dbReference type="NCBI Taxonomy" id="765440"/>
    <lineage>
        <taxon>Eukaryota</taxon>
        <taxon>Fungi</taxon>
        <taxon>Dikarya</taxon>
        <taxon>Basidiomycota</taxon>
        <taxon>Agaricomycotina</taxon>
        <taxon>Agaricomycetes</taxon>
        <taxon>Agaricomycetidae</taxon>
        <taxon>Atheliales</taxon>
        <taxon>Atheliaceae</taxon>
        <taxon>Piloderma</taxon>
    </lineage>
</organism>
<proteinExistence type="predicted"/>
<evidence type="ECO:0000313" key="2">
    <source>
        <dbReference type="Proteomes" id="UP000054166"/>
    </source>
</evidence>
<sequence>MAIWPRTLTAITKHAVKYDTYSIKQVAEIGQAFPLSDLPGDSTRHVLSQLAAESKDGVRLGRQYDQHKIFRLNSFF</sequence>
<gene>
    <name evidence="1" type="ORF">PILCRDRAFT_813331</name>
</gene>
<name>A0A0C3GFH3_PILCF</name>